<dbReference type="CTD" id="1829"/>
<dbReference type="Gene3D" id="4.10.900.10">
    <property type="entry name" value="TCF3-CBD (Catenin binding domain)"/>
    <property type="match status" value="1"/>
</dbReference>
<feature type="domain" description="Cadherin" evidence="19">
    <location>
        <begin position="157"/>
        <end position="269"/>
    </location>
</feature>
<dbReference type="PRINTS" id="PR01819">
    <property type="entry name" value="DESMOGLEIN"/>
</dbReference>
<feature type="region of interest" description="Disordered" evidence="16">
    <location>
        <begin position="848"/>
        <end position="867"/>
    </location>
</feature>
<evidence type="ECO:0000313" key="20">
    <source>
        <dbReference type="Proteomes" id="UP000515165"/>
    </source>
</evidence>
<evidence type="ECO:0000256" key="9">
    <source>
        <dbReference type="ARBA" id="ARBA00022837"/>
    </source>
</evidence>
<dbReference type="Pfam" id="PF00028">
    <property type="entry name" value="Cadherin"/>
    <property type="match status" value="3"/>
</dbReference>
<keyword evidence="10" id="KW-0130">Cell adhesion</keyword>
<accession>A0A6J2BS24</accession>
<dbReference type="FunFam" id="4.10.900.10:FF:000003">
    <property type="entry name" value="Desmoglein 1"/>
    <property type="match status" value="1"/>
</dbReference>
<keyword evidence="13 17" id="KW-0472">Membrane</keyword>
<dbReference type="AlphaFoldDB" id="A0A6J2BS24"/>
<dbReference type="FunFam" id="2.60.40.60:FF:000068">
    <property type="entry name" value="Desmoglein 1"/>
    <property type="match status" value="1"/>
</dbReference>
<evidence type="ECO:0000256" key="12">
    <source>
        <dbReference type="ARBA" id="ARBA00022989"/>
    </source>
</evidence>
<feature type="chain" id="PRO_5026807951" evidence="18">
    <location>
        <begin position="22"/>
        <end position="1109"/>
    </location>
</feature>
<evidence type="ECO:0000256" key="11">
    <source>
        <dbReference type="ARBA" id="ARBA00022949"/>
    </source>
</evidence>
<evidence type="ECO:0000256" key="6">
    <source>
        <dbReference type="ARBA" id="ARBA00022723"/>
    </source>
</evidence>
<dbReference type="PROSITE" id="PS00232">
    <property type="entry name" value="CADHERIN_1"/>
    <property type="match status" value="3"/>
</dbReference>
<keyword evidence="14" id="KW-0325">Glycoprotein</keyword>
<dbReference type="GO" id="GO:0007156">
    <property type="term" value="P:homophilic cell adhesion via plasma membrane adhesion molecules"/>
    <property type="evidence" value="ECO:0007669"/>
    <property type="project" value="InterPro"/>
</dbReference>
<dbReference type="RefSeq" id="XP_027432573.1">
    <property type="nucleotide sequence ID" value="XM_027576772.2"/>
</dbReference>
<evidence type="ECO:0000256" key="7">
    <source>
        <dbReference type="ARBA" id="ARBA00022729"/>
    </source>
</evidence>
<evidence type="ECO:0000256" key="4">
    <source>
        <dbReference type="ARBA" id="ARBA00022685"/>
    </source>
</evidence>
<keyword evidence="9 15" id="KW-0106">Calcium</keyword>
<dbReference type="InterPro" id="IPR015919">
    <property type="entry name" value="Cadherin-like_sf"/>
</dbReference>
<dbReference type="FunFam" id="2.60.40.60:FF:000031">
    <property type="entry name" value="Cadherin 3"/>
    <property type="match status" value="1"/>
</dbReference>
<evidence type="ECO:0000259" key="19">
    <source>
        <dbReference type="PROSITE" id="PS50268"/>
    </source>
</evidence>
<dbReference type="GO" id="GO:0005509">
    <property type="term" value="F:calcium ion binding"/>
    <property type="evidence" value="ECO:0007669"/>
    <property type="project" value="UniProtKB-UniRule"/>
</dbReference>
<dbReference type="CDD" id="cd11304">
    <property type="entry name" value="Cadherin_repeat"/>
    <property type="match status" value="3"/>
</dbReference>
<dbReference type="SUPFAM" id="SSF49313">
    <property type="entry name" value="Cadherin-like"/>
    <property type="match status" value="4"/>
</dbReference>
<dbReference type="FunFam" id="2.60.40.60:FF:000011">
    <property type="entry name" value="Cadherin 1"/>
    <property type="match status" value="1"/>
</dbReference>
<keyword evidence="11" id="KW-0965">Cell junction</keyword>
<evidence type="ECO:0000313" key="21">
    <source>
        <dbReference type="RefSeq" id="XP_027432573.1"/>
    </source>
</evidence>
<protein>
    <submittedName>
        <fullName evidence="21">Desmoglein-2</fullName>
    </submittedName>
</protein>
<evidence type="ECO:0000256" key="16">
    <source>
        <dbReference type="SAM" id="MobiDB-lite"/>
    </source>
</evidence>
<dbReference type="InterPro" id="IPR020894">
    <property type="entry name" value="Cadherin_CS"/>
</dbReference>
<evidence type="ECO:0000256" key="14">
    <source>
        <dbReference type="ARBA" id="ARBA00023180"/>
    </source>
</evidence>
<keyword evidence="12 17" id="KW-1133">Transmembrane helix</keyword>
<dbReference type="GeneID" id="113912909"/>
<evidence type="ECO:0000256" key="1">
    <source>
        <dbReference type="ARBA" id="ARBA00004251"/>
    </source>
</evidence>
<proteinExistence type="predicted"/>
<evidence type="ECO:0000256" key="10">
    <source>
        <dbReference type="ARBA" id="ARBA00022889"/>
    </source>
</evidence>
<feature type="domain" description="Cadherin" evidence="19">
    <location>
        <begin position="386"/>
        <end position="496"/>
    </location>
</feature>
<reference evidence="21" key="1">
    <citation type="submission" date="2025-08" db="UniProtKB">
        <authorList>
            <consortium name="RefSeq"/>
        </authorList>
    </citation>
    <scope>IDENTIFICATION</scope>
    <source>
        <tissue evidence="21">Blood</tissue>
    </source>
</reference>
<gene>
    <name evidence="21" type="primary">DSG2</name>
</gene>
<evidence type="ECO:0000256" key="2">
    <source>
        <dbReference type="ARBA" id="ARBA00004568"/>
    </source>
</evidence>
<evidence type="ECO:0000256" key="13">
    <source>
        <dbReference type="ARBA" id="ARBA00023136"/>
    </source>
</evidence>
<keyword evidence="4" id="KW-0165">Cleavage on pair of basic residues</keyword>
<feature type="domain" description="Cadherin" evidence="19">
    <location>
        <begin position="277"/>
        <end position="390"/>
    </location>
</feature>
<dbReference type="InterPro" id="IPR027397">
    <property type="entry name" value="Catenin-bd_sf"/>
</dbReference>
<feature type="signal peptide" evidence="18">
    <location>
        <begin position="1"/>
        <end position="21"/>
    </location>
</feature>
<dbReference type="FunFam" id="2.60.40.60:FF:000083">
    <property type="entry name" value="Desmoglein 1"/>
    <property type="match status" value="1"/>
</dbReference>
<evidence type="ECO:0000256" key="8">
    <source>
        <dbReference type="ARBA" id="ARBA00022737"/>
    </source>
</evidence>
<dbReference type="GO" id="GO:0005886">
    <property type="term" value="C:plasma membrane"/>
    <property type="evidence" value="ECO:0007669"/>
    <property type="project" value="UniProtKB-SubCell"/>
</dbReference>
<dbReference type="FunFam" id="2.60.40.60:FF:000074">
    <property type="entry name" value="Desmoglein 4"/>
    <property type="match status" value="1"/>
</dbReference>
<keyword evidence="7 18" id="KW-0732">Signal</keyword>
<keyword evidence="8" id="KW-0677">Repeat</keyword>
<feature type="transmembrane region" description="Helical" evidence="17">
    <location>
        <begin position="606"/>
        <end position="630"/>
    </location>
</feature>
<keyword evidence="20" id="KW-1185">Reference proteome</keyword>
<feature type="compositionally biased region" description="Low complexity" evidence="16">
    <location>
        <begin position="1087"/>
        <end position="1097"/>
    </location>
</feature>
<dbReference type="PRINTS" id="PR00205">
    <property type="entry name" value="CADHERIN"/>
</dbReference>
<dbReference type="OrthoDB" id="8961010at2759"/>
<dbReference type="PROSITE" id="PS50268">
    <property type="entry name" value="CADHERIN_2"/>
    <property type="match status" value="4"/>
</dbReference>
<sequence length="1109" mass="121611">MARRAEGAALLLLICFNFGNGLHLEVLNTNENTLLPKHTHSVRQKRSWITAPVALREGEDLSKRNPIAKIHSDIAEERGLKITYKYTGKGITESPFGVFVFNKNTGELNITRILDREETPSFLLVGYALDERGNNLEKPLELRIKVLDINDNEPVFTQDVFAGSIEELSAADTFVMKISATDADEPNTLNSKISYRIVSQEPAYPPVFHLNKDTGEIYTTSFTLDREEHSSYTLTVEARDGNGQITDKPVKQAQVQIHILDVNDNIPVVKNGMTEWVVEENQANVEVMRIKVFDADEIGSDNWLANFTFVSGNEMGYFHIETDTQTNEGIVTLIKEVDYEEIKNLDFSITVTNKAAFHKSVKNKYKPISIPFKVKVKNVKEGIHFKSSTISVHVSESMDKSSQSQIIGKFQAFDEDTGQVAHVKYAKLEDIDNWISVDSVTSEIKLVKIPDFESRYVQNGTYTAKILAISESYPRKTITGTIVITVGDINDNCPTLVNPVQTLCDDVHYVNVTAEDLDGPTYSGPFSFSIIDKPAGMAEKWQIVHKESTSVLLQQKEQKLGRHEIQFLISDSQGFSCPEKQVLKLTICKCVVGGSCMEHLSDSSVGLGPAAIALIIFALLLLLLVPLLLLMCHCGEGAKGFTPIPGTIEMLHPWNNEGAPPEDKVVPLHVTADNEEDVAVDMGVGSTATKETTKENRFAFIKGHHEMSEVDGRWEEHRSLISGGVTEVTGTTGANIGAETARITKVTGSSRDLAGARAAAVVANEEFLKSYFTKKAASCTEEDDIHIGKDCLLVYSQEDTASLHGSIGCCSFIEGELDDRFLDDLGFKFRTLAEICLGQKIDMVGETEQRQKPVGASRTKAASHSFSEQTSINSENAYFSGSSFQVPKPLHEANAEKVTQEIVTESSVSSRQSQKVATLLPHPLASGNVVVTETSYTTGSTMPPSTVILGPGPSQALIVTEQTYAPAPPFIEPHYANDSSVVVTERIIQPNRGLPGPLEGSQHPPDAHYVMVRERERFLAPSSGLQYPLATAAVAAGPNVTVTERVRIPASSYQFPAETSVMARKTEVSGAAVHGPLPNFSLEESGRSNSTRTTSTRVSKHNIVQHSYS</sequence>
<dbReference type="InterPro" id="IPR050971">
    <property type="entry name" value="Cadherin-domain_protein"/>
</dbReference>
<dbReference type="KEGG" id="zca:113912909"/>
<evidence type="ECO:0000256" key="18">
    <source>
        <dbReference type="SAM" id="SignalP"/>
    </source>
</evidence>
<organism evidence="20 21">
    <name type="scientific">Zalophus californianus</name>
    <name type="common">California sealion</name>
    <dbReference type="NCBI Taxonomy" id="9704"/>
    <lineage>
        <taxon>Eukaryota</taxon>
        <taxon>Metazoa</taxon>
        <taxon>Chordata</taxon>
        <taxon>Craniata</taxon>
        <taxon>Vertebrata</taxon>
        <taxon>Euteleostomi</taxon>
        <taxon>Mammalia</taxon>
        <taxon>Eutheria</taxon>
        <taxon>Laurasiatheria</taxon>
        <taxon>Carnivora</taxon>
        <taxon>Caniformia</taxon>
        <taxon>Pinnipedia</taxon>
        <taxon>Otariidae</taxon>
        <taxon>Zalophus</taxon>
    </lineage>
</organism>
<keyword evidence="6" id="KW-0479">Metal-binding</keyword>
<name>A0A6J2BS24_ZALCA</name>
<dbReference type="GO" id="GO:0030057">
    <property type="term" value="C:desmosome"/>
    <property type="evidence" value="ECO:0007669"/>
    <property type="project" value="UniProtKB-SubCell"/>
</dbReference>
<dbReference type="Gene3D" id="2.60.40.60">
    <property type="entry name" value="Cadherins"/>
    <property type="match status" value="5"/>
</dbReference>
<comment type="subcellular location">
    <subcellularLocation>
        <location evidence="2">Cell junction</location>
        <location evidence="2">Desmosome</location>
    </subcellularLocation>
    <subcellularLocation>
        <location evidence="1">Cell membrane</location>
        <topology evidence="1">Single-pass type I membrane protein</topology>
    </subcellularLocation>
</comment>
<evidence type="ECO:0000256" key="5">
    <source>
        <dbReference type="ARBA" id="ARBA00022692"/>
    </source>
</evidence>
<dbReference type="Proteomes" id="UP000515165">
    <property type="component" value="Chromosome 14"/>
</dbReference>
<keyword evidence="3" id="KW-1003">Cell membrane</keyword>
<keyword evidence="5 17" id="KW-0812">Transmembrane</keyword>
<dbReference type="SMART" id="SM00112">
    <property type="entry name" value="CA"/>
    <property type="match status" value="4"/>
</dbReference>
<evidence type="ECO:0000256" key="17">
    <source>
        <dbReference type="SAM" id="Phobius"/>
    </source>
</evidence>
<feature type="region of interest" description="Disordered" evidence="16">
    <location>
        <begin position="1079"/>
        <end position="1109"/>
    </location>
</feature>
<dbReference type="InterPro" id="IPR009122">
    <property type="entry name" value="Desmosomal_cadherin"/>
</dbReference>
<dbReference type="PRINTS" id="PR01818">
    <property type="entry name" value="DESMOCADHERN"/>
</dbReference>
<dbReference type="InterPro" id="IPR002126">
    <property type="entry name" value="Cadherin-like_dom"/>
</dbReference>
<evidence type="ECO:0000256" key="3">
    <source>
        <dbReference type="ARBA" id="ARBA00022475"/>
    </source>
</evidence>
<feature type="domain" description="Cadherin" evidence="19">
    <location>
        <begin position="67"/>
        <end position="156"/>
    </location>
</feature>
<dbReference type="PANTHER" id="PTHR24025:SF1">
    <property type="entry name" value="DESMOGLEIN-2"/>
    <property type="match status" value="1"/>
</dbReference>
<evidence type="ECO:0000256" key="15">
    <source>
        <dbReference type="PROSITE-ProRule" id="PRU00043"/>
    </source>
</evidence>
<dbReference type="PANTHER" id="PTHR24025">
    <property type="entry name" value="DESMOGLEIN FAMILY MEMBER"/>
    <property type="match status" value="1"/>
</dbReference>